<dbReference type="InterPro" id="IPR025889">
    <property type="entry name" value="GSP17M-like_dom"/>
</dbReference>
<reference evidence="3" key="1">
    <citation type="journal article" date="2019" name="Int. J. Syst. Evol. Microbiol.">
        <title>The Global Catalogue of Microorganisms (GCM) 10K type strain sequencing project: providing services to taxonomists for standard genome sequencing and annotation.</title>
        <authorList>
            <consortium name="The Broad Institute Genomics Platform"/>
            <consortium name="The Broad Institute Genome Sequencing Center for Infectious Disease"/>
            <person name="Wu L."/>
            <person name="Ma J."/>
        </authorList>
    </citation>
    <scope>NUCLEOTIDE SEQUENCE [LARGE SCALE GENOMIC DNA]</scope>
    <source>
        <strain evidence="3">CCM 320</strain>
    </source>
</reference>
<evidence type="ECO:0000313" key="2">
    <source>
        <dbReference type="EMBL" id="MFC3210619.1"/>
    </source>
</evidence>
<feature type="domain" description="General stress protein 17M-like" evidence="1">
    <location>
        <begin position="9"/>
        <end position="98"/>
    </location>
</feature>
<protein>
    <submittedName>
        <fullName evidence="2">General stress protein</fullName>
    </submittedName>
</protein>
<accession>A0ABV7KMI3</accession>
<evidence type="ECO:0000313" key="3">
    <source>
        <dbReference type="Proteomes" id="UP001595625"/>
    </source>
</evidence>
<sequence>MKSKNREFEVVYTEQELEEKVEEMKSWGYDKNDIHVLANNADILNSVEKQEGVHTHETETITDKFKSVFTGEDAVREELNALDLSQTEIDEFHDILDDDGIVLYTDHRNDTRI</sequence>
<organism evidence="2 3">
    <name type="scientific">Planomicrobium okeanokoites</name>
    <name type="common">Planococcus okeanokoites</name>
    <name type="synonym">Flavobacterium okeanokoites</name>
    <dbReference type="NCBI Taxonomy" id="244"/>
    <lineage>
        <taxon>Bacteria</taxon>
        <taxon>Bacillati</taxon>
        <taxon>Bacillota</taxon>
        <taxon>Bacilli</taxon>
        <taxon>Bacillales</taxon>
        <taxon>Caryophanaceae</taxon>
        <taxon>Planomicrobium</taxon>
    </lineage>
</organism>
<evidence type="ECO:0000259" key="1">
    <source>
        <dbReference type="Pfam" id="PF11181"/>
    </source>
</evidence>
<dbReference type="RefSeq" id="WP_084244055.1">
    <property type="nucleotide sequence ID" value="NZ_FWYH01000010.1"/>
</dbReference>
<name>A0ABV7KMI3_PLAOK</name>
<keyword evidence="3" id="KW-1185">Reference proteome</keyword>
<dbReference type="Proteomes" id="UP001595625">
    <property type="component" value="Unassembled WGS sequence"/>
</dbReference>
<proteinExistence type="predicted"/>
<gene>
    <name evidence="2" type="ORF">ACFOEJ_06025</name>
</gene>
<dbReference type="Pfam" id="PF11181">
    <property type="entry name" value="YflT"/>
    <property type="match status" value="1"/>
</dbReference>
<dbReference type="EMBL" id="JBHRUJ010000008">
    <property type="protein sequence ID" value="MFC3210619.1"/>
    <property type="molecule type" value="Genomic_DNA"/>
</dbReference>
<comment type="caution">
    <text evidence="2">The sequence shown here is derived from an EMBL/GenBank/DDBJ whole genome shotgun (WGS) entry which is preliminary data.</text>
</comment>